<gene>
    <name evidence="2" type="ORF">BPA30113_02983</name>
</gene>
<evidence type="ECO:0000313" key="2">
    <source>
        <dbReference type="EMBL" id="VWB66677.1"/>
    </source>
</evidence>
<sequence>MNTRRESRLRGAWIVGFLTVAVVLAIATGWFVVYGLIVAVSSDATDNLIAVVIRETRSYPALAVLLLAGLVAAVIDLVKLARGKGA</sequence>
<reference evidence="2 3" key="1">
    <citation type="submission" date="2019-09" db="EMBL/GenBank/DDBJ databases">
        <authorList>
            <person name="Depoorter E."/>
        </authorList>
    </citation>
    <scope>NUCLEOTIDE SEQUENCE [LARGE SCALE GENOMIC DNA]</scope>
    <source>
        <strain evidence="2">LMG 30113</strain>
    </source>
</reference>
<protein>
    <submittedName>
        <fullName evidence="2">Uncharacterized protein</fullName>
    </submittedName>
</protein>
<feature type="transmembrane region" description="Helical" evidence="1">
    <location>
        <begin position="12"/>
        <end position="39"/>
    </location>
</feature>
<dbReference type="RefSeq" id="WP_034198663.1">
    <property type="nucleotide sequence ID" value="NZ_CABVQD010000008.1"/>
</dbReference>
<evidence type="ECO:0000313" key="3">
    <source>
        <dbReference type="Proteomes" id="UP000494330"/>
    </source>
</evidence>
<dbReference type="EMBL" id="CABVQD010000008">
    <property type="protein sequence ID" value="VWB66677.1"/>
    <property type="molecule type" value="Genomic_DNA"/>
</dbReference>
<keyword evidence="3" id="KW-1185">Reference proteome</keyword>
<proteinExistence type="predicted"/>
<keyword evidence="1" id="KW-1133">Transmembrane helix</keyword>
<evidence type="ECO:0000256" key="1">
    <source>
        <dbReference type="SAM" id="Phobius"/>
    </source>
</evidence>
<keyword evidence="1" id="KW-0812">Transmembrane</keyword>
<dbReference type="AlphaFoldDB" id="A0A6J5DK89"/>
<feature type="transmembrane region" description="Helical" evidence="1">
    <location>
        <begin position="59"/>
        <end position="78"/>
    </location>
</feature>
<dbReference type="Proteomes" id="UP000494330">
    <property type="component" value="Unassembled WGS sequence"/>
</dbReference>
<organism evidence="2 3">
    <name type="scientific">Burkholderia paludis</name>
    <dbReference type="NCBI Taxonomy" id="1506587"/>
    <lineage>
        <taxon>Bacteria</taxon>
        <taxon>Pseudomonadati</taxon>
        <taxon>Pseudomonadota</taxon>
        <taxon>Betaproteobacteria</taxon>
        <taxon>Burkholderiales</taxon>
        <taxon>Burkholderiaceae</taxon>
        <taxon>Burkholderia</taxon>
        <taxon>Burkholderia cepacia complex</taxon>
    </lineage>
</organism>
<accession>A0A6J5DK89</accession>
<name>A0A6J5DK89_9BURK</name>
<keyword evidence="1" id="KW-0472">Membrane</keyword>